<comment type="caution">
    <text evidence="8">The sequence shown here is derived from an EMBL/GenBank/DDBJ whole genome shotgun (WGS) entry which is preliminary data.</text>
</comment>
<dbReference type="InterPro" id="IPR011010">
    <property type="entry name" value="DNA_brk_join_enz"/>
</dbReference>
<keyword evidence="2" id="KW-0229">DNA integration</keyword>
<evidence type="ECO:0000256" key="3">
    <source>
        <dbReference type="ARBA" id="ARBA00023125"/>
    </source>
</evidence>
<dbReference type="EMBL" id="QLTR01000051">
    <property type="protein sequence ID" value="RAS54417.1"/>
    <property type="molecule type" value="Genomic_DNA"/>
</dbReference>
<evidence type="ECO:0000259" key="7">
    <source>
        <dbReference type="PROSITE" id="PS51900"/>
    </source>
</evidence>
<dbReference type="InterPro" id="IPR025166">
    <property type="entry name" value="Integrase_DNA_bind_dom"/>
</dbReference>
<sequence length="411" mass="47058">MWVQLWVQNMALTDSKLKAMLKGHNDKQPKKVADRDGLGVLWRSTGKVSFVYRYRFDGKPLNVTLGIYTGNEAGITLAEARRKAEQCQAWLAEGRNPATVLKMSKDERLKPVTVKDAIQYWITNYALNNRRNIDRHIMQLEKWIYPRIGDLPLADCETRHWLEVFDAYRKTSPVAAGYCFQLCKQALKYCRVRRYAVSNALDDLTIADVGKKQGKRDRILSLSELRDVLHWSGELTTNRYYGNMAYLLLAFGARSQELRLSEISEWDLDIGTWTVPAAHSKSNTKIVRPIPDSVKPFIQDLIEQAQGSESPYLLGELKRPEAVSQSGRMIWKRLQHRESWTWHDLRRSLATHLNDAGIAPHVVELILGHSLPGVMAHYVHTSRLTEQKAALELWQNLLNDEVGDNVVSIRG</sequence>
<accession>A0A329E6Y4</accession>
<proteinExistence type="inferred from homology"/>
<dbReference type="SUPFAM" id="SSF56349">
    <property type="entry name" value="DNA breaking-rejoining enzymes"/>
    <property type="match status" value="1"/>
</dbReference>
<dbReference type="Proteomes" id="UP000248729">
    <property type="component" value="Unassembled WGS sequence"/>
</dbReference>
<evidence type="ECO:0000256" key="4">
    <source>
        <dbReference type="ARBA" id="ARBA00023172"/>
    </source>
</evidence>
<dbReference type="InterPro" id="IPR038488">
    <property type="entry name" value="Integrase_DNA-bd_sf"/>
</dbReference>
<name>A0A329E6Y4_VIBDI</name>
<dbReference type="InterPro" id="IPR013762">
    <property type="entry name" value="Integrase-like_cat_sf"/>
</dbReference>
<dbReference type="Gene3D" id="3.30.160.390">
    <property type="entry name" value="Integrase, DNA-binding domain"/>
    <property type="match status" value="1"/>
</dbReference>
<dbReference type="CDD" id="cd00801">
    <property type="entry name" value="INT_P4_C"/>
    <property type="match status" value="1"/>
</dbReference>
<evidence type="ECO:0000256" key="1">
    <source>
        <dbReference type="ARBA" id="ARBA00008857"/>
    </source>
</evidence>
<dbReference type="InterPro" id="IPR044068">
    <property type="entry name" value="CB"/>
</dbReference>
<dbReference type="Pfam" id="PF00589">
    <property type="entry name" value="Phage_integrase"/>
    <property type="match status" value="1"/>
</dbReference>
<feature type="domain" description="Core-binding (CB)" evidence="7">
    <location>
        <begin position="112"/>
        <end position="191"/>
    </location>
</feature>
<organism evidence="8 9">
    <name type="scientific">Vibrio diazotrophicus</name>
    <dbReference type="NCBI Taxonomy" id="685"/>
    <lineage>
        <taxon>Bacteria</taxon>
        <taxon>Pseudomonadati</taxon>
        <taxon>Pseudomonadota</taxon>
        <taxon>Gammaproteobacteria</taxon>
        <taxon>Vibrionales</taxon>
        <taxon>Vibrionaceae</taxon>
        <taxon>Vibrio</taxon>
    </lineage>
</organism>
<evidence type="ECO:0000313" key="8">
    <source>
        <dbReference type="EMBL" id="RAS54417.1"/>
    </source>
</evidence>
<dbReference type="AlphaFoldDB" id="A0A329E6Y4"/>
<dbReference type="PANTHER" id="PTHR30629">
    <property type="entry name" value="PROPHAGE INTEGRASE"/>
    <property type="match status" value="1"/>
</dbReference>
<evidence type="ECO:0000259" key="6">
    <source>
        <dbReference type="PROSITE" id="PS51898"/>
    </source>
</evidence>
<feature type="domain" description="Tyr recombinase" evidence="6">
    <location>
        <begin position="215"/>
        <end position="392"/>
    </location>
</feature>
<dbReference type="InterPro" id="IPR010998">
    <property type="entry name" value="Integrase_recombinase_N"/>
</dbReference>
<evidence type="ECO:0000256" key="5">
    <source>
        <dbReference type="PROSITE-ProRule" id="PRU01248"/>
    </source>
</evidence>
<keyword evidence="3 5" id="KW-0238">DNA-binding</keyword>
<dbReference type="InterPro" id="IPR002104">
    <property type="entry name" value="Integrase_catalytic"/>
</dbReference>
<comment type="similarity">
    <text evidence="1">Belongs to the 'phage' integrase family.</text>
</comment>
<dbReference type="Gene3D" id="1.10.150.130">
    <property type="match status" value="1"/>
</dbReference>
<reference evidence="8 9" key="1">
    <citation type="submission" date="2018-06" db="EMBL/GenBank/DDBJ databases">
        <title>Freshwater and sediment microbial communities from various areas in North America, analyzing microbe dynamics in response to fracking.</title>
        <authorList>
            <person name="Lamendella R."/>
        </authorList>
    </citation>
    <scope>NUCLEOTIDE SEQUENCE [LARGE SCALE GENOMIC DNA]</scope>
    <source>
        <strain evidence="8 9">99A</strain>
    </source>
</reference>
<dbReference type="InterPro" id="IPR050808">
    <property type="entry name" value="Phage_Integrase"/>
</dbReference>
<dbReference type="GO" id="GO:0015074">
    <property type="term" value="P:DNA integration"/>
    <property type="evidence" value="ECO:0007669"/>
    <property type="project" value="UniProtKB-KW"/>
</dbReference>
<dbReference type="Gene3D" id="1.10.443.10">
    <property type="entry name" value="Intergrase catalytic core"/>
    <property type="match status" value="1"/>
</dbReference>
<evidence type="ECO:0000256" key="2">
    <source>
        <dbReference type="ARBA" id="ARBA00022908"/>
    </source>
</evidence>
<dbReference type="GO" id="GO:0006310">
    <property type="term" value="P:DNA recombination"/>
    <property type="evidence" value="ECO:0007669"/>
    <property type="project" value="UniProtKB-KW"/>
</dbReference>
<protein>
    <submittedName>
        <fullName evidence="8">Site-specific recombinase XerD</fullName>
    </submittedName>
</protein>
<dbReference type="PROSITE" id="PS51898">
    <property type="entry name" value="TYR_RECOMBINASE"/>
    <property type="match status" value="1"/>
</dbReference>
<dbReference type="Pfam" id="PF13356">
    <property type="entry name" value="Arm-DNA-bind_3"/>
    <property type="match status" value="1"/>
</dbReference>
<dbReference type="GO" id="GO:0003677">
    <property type="term" value="F:DNA binding"/>
    <property type="evidence" value="ECO:0007669"/>
    <property type="project" value="UniProtKB-UniRule"/>
</dbReference>
<keyword evidence="4" id="KW-0233">DNA recombination</keyword>
<dbReference type="PROSITE" id="PS51900">
    <property type="entry name" value="CB"/>
    <property type="match status" value="1"/>
</dbReference>
<dbReference type="PANTHER" id="PTHR30629:SF2">
    <property type="entry name" value="PROPHAGE INTEGRASE INTS-RELATED"/>
    <property type="match status" value="1"/>
</dbReference>
<gene>
    <name evidence="8" type="ORF">DET48_1514</name>
</gene>
<evidence type="ECO:0000313" key="9">
    <source>
        <dbReference type="Proteomes" id="UP000248729"/>
    </source>
</evidence>